<dbReference type="AlphaFoldDB" id="A0A137T009"/>
<accession>A0A137T009</accession>
<gene>
    <name evidence="1" type="ORF">HMPREF3202_00476</name>
</gene>
<sequence length="39" mass="4509">MHKIGCIQQYSNKFVLHSFALSLHKIGNLHTLFLKSQLL</sequence>
<comment type="caution">
    <text evidence="1">The sequence shown here is derived from an EMBL/GenBank/DDBJ whole genome shotgun (WGS) entry which is preliminary data.</text>
</comment>
<evidence type="ECO:0000313" key="1">
    <source>
        <dbReference type="EMBL" id="KXO18045.1"/>
    </source>
</evidence>
<dbReference type="EMBL" id="LTAG01000020">
    <property type="protein sequence ID" value="KXO18045.1"/>
    <property type="molecule type" value="Genomic_DNA"/>
</dbReference>
<evidence type="ECO:0000313" key="2">
    <source>
        <dbReference type="Proteomes" id="UP000070093"/>
    </source>
</evidence>
<organism evidence="1 2">
    <name type="scientific">Prevotella bivia</name>
    <dbReference type="NCBI Taxonomy" id="28125"/>
    <lineage>
        <taxon>Bacteria</taxon>
        <taxon>Pseudomonadati</taxon>
        <taxon>Bacteroidota</taxon>
        <taxon>Bacteroidia</taxon>
        <taxon>Bacteroidales</taxon>
        <taxon>Prevotellaceae</taxon>
        <taxon>Prevotella</taxon>
    </lineage>
</organism>
<reference evidence="1 2" key="1">
    <citation type="submission" date="2016-02" db="EMBL/GenBank/DDBJ databases">
        <authorList>
            <person name="Wen L."/>
            <person name="He K."/>
            <person name="Yang H."/>
        </authorList>
    </citation>
    <scope>NUCLEOTIDE SEQUENCE [LARGE SCALE GENOMIC DNA]</scope>
    <source>
        <strain evidence="1 2">GED7880</strain>
    </source>
</reference>
<dbReference type="STRING" id="28125.HMPREF3202_00476"/>
<proteinExistence type="predicted"/>
<name>A0A137T009_9BACT</name>
<protein>
    <submittedName>
        <fullName evidence="1">Uncharacterized protein</fullName>
    </submittedName>
</protein>
<dbReference type="PATRIC" id="fig|28125.4.peg.469"/>
<dbReference type="Proteomes" id="UP000070093">
    <property type="component" value="Unassembled WGS sequence"/>
</dbReference>